<dbReference type="KEGG" id="azo:azo1301"/>
<dbReference type="STRING" id="62928.azo1301"/>
<feature type="transmembrane region" description="Helical" evidence="1">
    <location>
        <begin position="21"/>
        <end position="46"/>
    </location>
</feature>
<gene>
    <name evidence="3" type="ordered locus">azo1301</name>
</gene>
<keyword evidence="1" id="KW-0812">Transmembrane</keyword>
<protein>
    <submittedName>
        <fullName evidence="3">Hypothetical membrane protein</fullName>
    </submittedName>
</protein>
<evidence type="ECO:0000313" key="3">
    <source>
        <dbReference type="EMBL" id="CAL93918.1"/>
    </source>
</evidence>
<dbReference type="EMBL" id="AM406670">
    <property type="protein sequence ID" value="CAL93918.1"/>
    <property type="molecule type" value="Genomic_DNA"/>
</dbReference>
<dbReference type="Gene3D" id="3.30.1380.10">
    <property type="match status" value="1"/>
</dbReference>
<dbReference type="Proteomes" id="UP000002588">
    <property type="component" value="Chromosome"/>
</dbReference>
<dbReference type="InterPro" id="IPR009045">
    <property type="entry name" value="Zn_M74/Hedgehog-like"/>
</dbReference>
<keyword evidence="1" id="KW-0472">Membrane</keyword>
<reference evidence="3 4" key="1">
    <citation type="journal article" date="2006" name="Nat. Biotechnol.">
        <title>Complete genome of the mutualistic, N2-fixing grass endophyte Azoarcus sp. strain BH72.</title>
        <authorList>
            <person name="Krause A."/>
            <person name="Ramakumar A."/>
            <person name="Bartels D."/>
            <person name="Battistoni F."/>
            <person name="Bekel T."/>
            <person name="Boch J."/>
            <person name="Boehm M."/>
            <person name="Friedrich F."/>
            <person name="Hurek T."/>
            <person name="Krause L."/>
            <person name="Linke B."/>
            <person name="McHardy A.C."/>
            <person name="Sarkar A."/>
            <person name="Schneiker S."/>
            <person name="Syed A.A."/>
            <person name="Thauer R."/>
            <person name="Vorhoelter F.-J."/>
            <person name="Weidner S."/>
            <person name="Puehler A."/>
            <person name="Reinhold-Hurek B."/>
            <person name="Kaiser O."/>
            <person name="Goesmann A."/>
        </authorList>
    </citation>
    <scope>NUCLEOTIDE SEQUENCE [LARGE SCALE GENOMIC DNA]</scope>
    <source>
        <strain evidence="3 4">BH72</strain>
    </source>
</reference>
<feature type="domain" description="Peptidase M15C" evidence="2">
    <location>
        <begin position="151"/>
        <end position="214"/>
    </location>
</feature>
<dbReference type="HOGENOM" id="CLU_1238121_0_0_4"/>
<name>A1K513_AZOSB</name>
<sequence>MVPVPVCSRLRSESGRRRNPGAFWMAGWTLLGLSLAVLVAVLGSGWEPGAQAGVTSVTSQSTPLSRGFADDTLALLLPQSAARGPAAAAWIPGEGEVDRDWAKLDARFRERLQRVVERLRGRGQHFVLVEGYRSPERQDQLFALPTKVTAARAWESRHQYGLAADLAPVRDGAASFETDGLGMEAYRLLGEEAEAAGLTWGGRWDIRDYGHVEMPDRPTRHAG</sequence>
<evidence type="ECO:0000313" key="4">
    <source>
        <dbReference type="Proteomes" id="UP000002588"/>
    </source>
</evidence>
<accession>A1K513</accession>
<dbReference type="Pfam" id="PF13539">
    <property type="entry name" value="Peptidase_M15_4"/>
    <property type="match status" value="1"/>
</dbReference>
<dbReference type="InterPro" id="IPR039561">
    <property type="entry name" value="Peptidase_M15C"/>
</dbReference>
<evidence type="ECO:0000256" key="1">
    <source>
        <dbReference type="SAM" id="Phobius"/>
    </source>
</evidence>
<dbReference type="eggNOG" id="COG1876">
    <property type="taxonomic scope" value="Bacteria"/>
</dbReference>
<evidence type="ECO:0000259" key="2">
    <source>
        <dbReference type="Pfam" id="PF13539"/>
    </source>
</evidence>
<organism evidence="3 4">
    <name type="scientific">Azoarcus sp. (strain BH72)</name>
    <dbReference type="NCBI Taxonomy" id="418699"/>
    <lineage>
        <taxon>Bacteria</taxon>
        <taxon>Pseudomonadati</taxon>
        <taxon>Pseudomonadota</taxon>
        <taxon>Betaproteobacteria</taxon>
        <taxon>Rhodocyclales</taxon>
        <taxon>Zoogloeaceae</taxon>
        <taxon>Azoarcus</taxon>
    </lineage>
</organism>
<dbReference type="SUPFAM" id="SSF55166">
    <property type="entry name" value="Hedgehog/DD-peptidase"/>
    <property type="match status" value="1"/>
</dbReference>
<dbReference type="CDD" id="cd14845">
    <property type="entry name" value="L-Ala-D-Glu_peptidase_like"/>
    <property type="match status" value="1"/>
</dbReference>
<keyword evidence="1" id="KW-1133">Transmembrane helix</keyword>
<proteinExistence type="predicted"/>
<dbReference type="GO" id="GO:0008233">
    <property type="term" value="F:peptidase activity"/>
    <property type="evidence" value="ECO:0007669"/>
    <property type="project" value="InterPro"/>
</dbReference>
<dbReference type="AlphaFoldDB" id="A1K513"/>
<keyword evidence="4" id="KW-1185">Reference proteome</keyword>